<feature type="transmembrane region" description="Helical" evidence="1">
    <location>
        <begin position="6"/>
        <end position="23"/>
    </location>
</feature>
<keyword evidence="1" id="KW-0472">Membrane</keyword>
<proteinExistence type="predicted"/>
<evidence type="ECO:0000313" key="3">
    <source>
        <dbReference type="Proteomes" id="UP000193922"/>
    </source>
</evidence>
<gene>
    <name evidence="2" type="ORF">DL89DRAFT_156642</name>
</gene>
<keyword evidence="1" id="KW-0812">Transmembrane</keyword>
<evidence type="ECO:0000313" key="2">
    <source>
        <dbReference type="EMBL" id="ORX64836.1"/>
    </source>
</evidence>
<feature type="transmembrane region" description="Helical" evidence="1">
    <location>
        <begin position="136"/>
        <end position="155"/>
    </location>
</feature>
<feature type="transmembrane region" description="Helical" evidence="1">
    <location>
        <begin position="197"/>
        <end position="220"/>
    </location>
</feature>
<sequence length="341" mass="36393">MQDRYAISVTWVALGAFQAVHFLRHYSRRAHLQPTRSLEQAIAELVRYSRVHFVQSVGPSPSSLMPKIFKMARWRTYDMTTTPAFSLPHLSLVLARSAAQLLRLTSHHTSSESVKCVFPRLSLSPSLLRALLPPQLLVVATTMILTPLSLSSSILASPASLVAMVAMAAMGVLVSPVVRAALAMVDRATADRAMVDLVTVGRVTAALAMAALAMVALAMVDRATADRATADRAMVVLVTVDRVTAALAMVDLEMVGRATAVLEMAVLVTVGRAMVGRATAVLEMAVLEMAVLAMVDRAMVVVLATPPTAVFPLARSLLSPRSLRASVSIPLSMVSRSSLST</sequence>
<dbReference type="RefSeq" id="XP_040739392.1">
    <property type="nucleotide sequence ID" value="XM_040883619.1"/>
</dbReference>
<dbReference type="Proteomes" id="UP000193922">
    <property type="component" value="Unassembled WGS sequence"/>
</dbReference>
<keyword evidence="3" id="KW-1185">Reference proteome</keyword>
<protein>
    <submittedName>
        <fullName evidence="2">Uncharacterized protein</fullName>
    </submittedName>
</protein>
<accession>A0A1Y1VUZ4</accession>
<comment type="caution">
    <text evidence="2">The sequence shown here is derived from an EMBL/GenBank/DDBJ whole genome shotgun (WGS) entry which is preliminary data.</text>
</comment>
<name>A0A1Y1VUZ4_9FUNG</name>
<reference evidence="2 3" key="1">
    <citation type="submission" date="2016-07" db="EMBL/GenBank/DDBJ databases">
        <title>Pervasive Adenine N6-methylation of Active Genes in Fungi.</title>
        <authorList>
            <consortium name="DOE Joint Genome Institute"/>
            <person name="Mondo S.J."/>
            <person name="Dannebaum R.O."/>
            <person name="Kuo R.C."/>
            <person name="Labutti K."/>
            <person name="Haridas S."/>
            <person name="Kuo A."/>
            <person name="Salamov A."/>
            <person name="Ahrendt S.R."/>
            <person name="Lipzen A."/>
            <person name="Sullivan W."/>
            <person name="Andreopoulos W.B."/>
            <person name="Clum A."/>
            <person name="Lindquist E."/>
            <person name="Daum C."/>
            <person name="Ramamoorthy G.K."/>
            <person name="Gryganskyi A."/>
            <person name="Culley D."/>
            <person name="Magnuson J.K."/>
            <person name="James T.Y."/>
            <person name="O'Malley M.A."/>
            <person name="Stajich J.E."/>
            <person name="Spatafora J.W."/>
            <person name="Visel A."/>
            <person name="Grigoriev I.V."/>
        </authorList>
    </citation>
    <scope>NUCLEOTIDE SEQUENCE [LARGE SCALE GENOMIC DNA]</scope>
    <source>
        <strain evidence="2 3">ATCC 12442</strain>
    </source>
</reference>
<dbReference type="GeneID" id="63800267"/>
<dbReference type="AlphaFoldDB" id="A0A1Y1VUZ4"/>
<dbReference type="EMBL" id="MCFD01000062">
    <property type="protein sequence ID" value="ORX64836.1"/>
    <property type="molecule type" value="Genomic_DNA"/>
</dbReference>
<organism evidence="2 3">
    <name type="scientific">Linderina pennispora</name>
    <dbReference type="NCBI Taxonomy" id="61395"/>
    <lineage>
        <taxon>Eukaryota</taxon>
        <taxon>Fungi</taxon>
        <taxon>Fungi incertae sedis</taxon>
        <taxon>Zoopagomycota</taxon>
        <taxon>Kickxellomycotina</taxon>
        <taxon>Kickxellomycetes</taxon>
        <taxon>Kickxellales</taxon>
        <taxon>Kickxellaceae</taxon>
        <taxon>Linderina</taxon>
    </lineage>
</organism>
<evidence type="ECO:0000256" key="1">
    <source>
        <dbReference type="SAM" id="Phobius"/>
    </source>
</evidence>
<feature type="transmembrane region" description="Helical" evidence="1">
    <location>
        <begin position="161"/>
        <end position="185"/>
    </location>
</feature>
<keyword evidence="1" id="KW-1133">Transmembrane helix</keyword>